<proteinExistence type="predicted"/>
<name>A0AA35LNX4_9HYPO</name>
<accession>A0AA35LNX4</accession>
<dbReference type="Proteomes" id="UP001160390">
    <property type="component" value="Unassembled WGS sequence"/>
</dbReference>
<keyword evidence="2" id="KW-1185">Reference proteome</keyword>
<comment type="caution">
    <text evidence="1">The sequence shown here is derived from an EMBL/GenBank/DDBJ whole genome shotgun (WGS) entry which is preliminary data.</text>
</comment>
<evidence type="ECO:0000313" key="1">
    <source>
        <dbReference type="EMBL" id="CAI6013741.1"/>
    </source>
</evidence>
<protein>
    <submittedName>
        <fullName evidence="1">Uncharacterized protein</fullName>
    </submittedName>
</protein>
<reference evidence="1" key="1">
    <citation type="submission" date="2023-01" db="EMBL/GenBank/DDBJ databases">
        <authorList>
            <person name="Piombo E."/>
        </authorList>
    </citation>
    <scope>NUCLEOTIDE SEQUENCE</scope>
</reference>
<organism evidence="1 2">
    <name type="scientific">Clonostachys chloroleuca</name>
    <dbReference type="NCBI Taxonomy" id="1926264"/>
    <lineage>
        <taxon>Eukaryota</taxon>
        <taxon>Fungi</taxon>
        <taxon>Dikarya</taxon>
        <taxon>Ascomycota</taxon>
        <taxon>Pezizomycotina</taxon>
        <taxon>Sordariomycetes</taxon>
        <taxon>Hypocreomycetidae</taxon>
        <taxon>Hypocreales</taxon>
        <taxon>Bionectriaceae</taxon>
        <taxon>Clonostachys</taxon>
    </lineage>
</organism>
<gene>
    <name evidence="1" type="ORF">CCHLO57077_00017618</name>
</gene>
<dbReference type="EMBL" id="CABFNP030000373">
    <property type="protein sequence ID" value="CAI6013741.1"/>
    <property type="molecule type" value="Genomic_DNA"/>
</dbReference>
<evidence type="ECO:0000313" key="2">
    <source>
        <dbReference type="Proteomes" id="UP001160390"/>
    </source>
</evidence>
<dbReference type="AlphaFoldDB" id="A0AA35LNX4"/>
<sequence length="89" mass="9853">MHLLPLGPVYCLHAAINPATAATVESRISDLVSRLRGVIGLLLANQSWVSREKLIIKWKNVKDGVEDNQSHRDCSGDVEREARTIHAVL</sequence>